<protein>
    <submittedName>
        <fullName evidence="2">Uncharacterized protein</fullName>
    </submittedName>
</protein>
<dbReference type="EMBL" id="OX459938">
    <property type="protein sequence ID" value="CAI9160460.1"/>
    <property type="molecule type" value="Genomic_DNA"/>
</dbReference>
<evidence type="ECO:0000256" key="1">
    <source>
        <dbReference type="SAM" id="MobiDB-lite"/>
    </source>
</evidence>
<accession>A0ABN8YHD9</accession>
<name>A0ABN8YHD9_RANTA</name>
<reference evidence="2" key="1">
    <citation type="submission" date="2023-04" db="EMBL/GenBank/DDBJ databases">
        <authorList>
            <consortium name="ELIXIR-Norway"/>
        </authorList>
    </citation>
    <scope>NUCLEOTIDE SEQUENCE [LARGE SCALE GENOMIC DNA]</scope>
</reference>
<proteinExistence type="predicted"/>
<feature type="compositionally biased region" description="Gly residues" evidence="1">
    <location>
        <begin position="1"/>
        <end position="10"/>
    </location>
</feature>
<keyword evidence="3" id="KW-1185">Reference proteome</keyword>
<feature type="compositionally biased region" description="Polar residues" evidence="1">
    <location>
        <begin position="78"/>
        <end position="96"/>
    </location>
</feature>
<gene>
    <name evidence="2" type="ORF">MRATA1EN1_LOCUS9422</name>
</gene>
<sequence>MRGARCGGAGKIQSPGSRQLSVPAATLGRPGSRFPPGKKVQAPLQSRWTRVWGILGAPRRKNGHSQPLDSGKRHPSPANFSETSPQSRNRTQSREQGLSAPCGPPFLCSLPAVARQPAREAERRAAWAWLLQVHAPKSETQLSSVLLHFSRSATPSLPRLPCPGEEGAKS</sequence>
<dbReference type="Proteomes" id="UP001176941">
    <property type="component" value="Chromosome 2"/>
</dbReference>
<evidence type="ECO:0000313" key="3">
    <source>
        <dbReference type="Proteomes" id="UP001176941"/>
    </source>
</evidence>
<organism evidence="2 3">
    <name type="scientific">Rangifer tarandus platyrhynchus</name>
    <name type="common">Svalbard reindeer</name>
    <dbReference type="NCBI Taxonomy" id="3082113"/>
    <lineage>
        <taxon>Eukaryota</taxon>
        <taxon>Metazoa</taxon>
        <taxon>Chordata</taxon>
        <taxon>Craniata</taxon>
        <taxon>Vertebrata</taxon>
        <taxon>Euteleostomi</taxon>
        <taxon>Mammalia</taxon>
        <taxon>Eutheria</taxon>
        <taxon>Laurasiatheria</taxon>
        <taxon>Artiodactyla</taxon>
        <taxon>Ruminantia</taxon>
        <taxon>Pecora</taxon>
        <taxon>Cervidae</taxon>
        <taxon>Odocoileinae</taxon>
        <taxon>Rangifer</taxon>
    </lineage>
</organism>
<evidence type="ECO:0000313" key="2">
    <source>
        <dbReference type="EMBL" id="CAI9160460.1"/>
    </source>
</evidence>
<feature type="region of interest" description="Disordered" evidence="1">
    <location>
        <begin position="1"/>
        <end position="101"/>
    </location>
</feature>